<keyword evidence="2" id="KW-0812">Transmembrane</keyword>
<dbReference type="Proteomes" id="UP001430848">
    <property type="component" value="Unassembled WGS sequence"/>
</dbReference>
<keyword evidence="2" id="KW-0472">Membrane</keyword>
<evidence type="ECO:0000256" key="2">
    <source>
        <dbReference type="SAM" id="Phobius"/>
    </source>
</evidence>
<evidence type="ECO:0000313" key="3">
    <source>
        <dbReference type="EMBL" id="KAK7720534.1"/>
    </source>
</evidence>
<accession>A0ABR1NYY2</accession>
<evidence type="ECO:0000256" key="1">
    <source>
        <dbReference type="SAM" id="MobiDB-lite"/>
    </source>
</evidence>
<keyword evidence="2" id="KW-1133">Transmembrane helix</keyword>
<gene>
    <name evidence="3" type="ORF">SLS63_009752</name>
</gene>
<feature type="region of interest" description="Disordered" evidence="1">
    <location>
        <begin position="104"/>
        <end position="151"/>
    </location>
</feature>
<dbReference type="EMBL" id="JAKNSF020000074">
    <property type="protein sequence ID" value="KAK7720534.1"/>
    <property type="molecule type" value="Genomic_DNA"/>
</dbReference>
<name>A0ABR1NYY2_DIAER</name>
<feature type="transmembrane region" description="Helical" evidence="2">
    <location>
        <begin position="51"/>
        <end position="74"/>
    </location>
</feature>
<proteinExistence type="predicted"/>
<protein>
    <submittedName>
        <fullName evidence="3">Uncharacterized protein</fullName>
    </submittedName>
</protein>
<sequence length="151" mass="17705">MSSIFGMNGIEFGGSDNVMHLKDQFTYMFSISAGVIVLTLLFSISTSFRTFLWFIFTQSFTRLLVWTGVYRYIYLGINFTTDGMYENAIKLTENLKSKEKEKFLTFRRKRREQKERRDQTRADSHEDRSNKNGSARRAWFLKPENASESAC</sequence>
<feature type="transmembrane region" description="Helical" evidence="2">
    <location>
        <begin position="25"/>
        <end position="45"/>
    </location>
</feature>
<feature type="compositionally biased region" description="Basic and acidic residues" evidence="1">
    <location>
        <begin position="112"/>
        <end position="130"/>
    </location>
</feature>
<comment type="caution">
    <text evidence="3">The sequence shown here is derived from an EMBL/GenBank/DDBJ whole genome shotgun (WGS) entry which is preliminary data.</text>
</comment>
<evidence type="ECO:0000313" key="4">
    <source>
        <dbReference type="Proteomes" id="UP001430848"/>
    </source>
</evidence>
<keyword evidence="4" id="KW-1185">Reference proteome</keyword>
<reference evidence="3 4" key="1">
    <citation type="submission" date="2024-02" db="EMBL/GenBank/DDBJ databases">
        <title>De novo assembly and annotation of 12 fungi associated with fruit tree decline syndrome in Ontario, Canada.</title>
        <authorList>
            <person name="Sulman M."/>
            <person name="Ellouze W."/>
            <person name="Ilyukhin E."/>
        </authorList>
    </citation>
    <scope>NUCLEOTIDE SEQUENCE [LARGE SCALE GENOMIC DNA]</scope>
    <source>
        <strain evidence="3 4">M169</strain>
    </source>
</reference>
<organism evidence="3 4">
    <name type="scientific">Diaporthe eres</name>
    <name type="common">Phomopsis oblonga</name>
    <dbReference type="NCBI Taxonomy" id="83184"/>
    <lineage>
        <taxon>Eukaryota</taxon>
        <taxon>Fungi</taxon>
        <taxon>Dikarya</taxon>
        <taxon>Ascomycota</taxon>
        <taxon>Pezizomycotina</taxon>
        <taxon>Sordariomycetes</taxon>
        <taxon>Sordariomycetidae</taxon>
        <taxon>Diaporthales</taxon>
        <taxon>Diaporthaceae</taxon>
        <taxon>Diaporthe</taxon>
        <taxon>Diaporthe eres species complex</taxon>
    </lineage>
</organism>